<name>A0ABR1L0L1_9PEZI</name>
<accession>A0ABR1L0L1</accession>
<organism evidence="1 2">
    <name type="scientific">Phyllosticta citriasiana</name>
    <dbReference type="NCBI Taxonomy" id="595635"/>
    <lineage>
        <taxon>Eukaryota</taxon>
        <taxon>Fungi</taxon>
        <taxon>Dikarya</taxon>
        <taxon>Ascomycota</taxon>
        <taxon>Pezizomycotina</taxon>
        <taxon>Dothideomycetes</taxon>
        <taxon>Dothideomycetes incertae sedis</taxon>
        <taxon>Botryosphaeriales</taxon>
        <taxon>Phyllostictaceae</taxon>
        <taxon>Phyllosticta</taxon>
    </lineage>
</organism>
<gene>
    <name evidence="1" type="ORF">IWZ03DRAFT_403563</name>
</gene>
<dbReference type="EMBL" id="JBBPHU010000001">
    <property type="protein sequence ID" value="KAK7524629.1"/>
    <property type="molecule type" value="Genomic_DNA"/>
</dbReference>
<keyword evidence="2" id="KW-1185">Reference proteome</keyword>
<protein>
    <submittedName>
        <fullName evidence="1">Uncharacterized protein</fullName>
    </submittedName>
</protein>
<reference evidence="1 2" key="1">
    <citation type="submission" date="2024-04" db="EMBL/GenBank/DDBJ databases">
        <title>Phyllosticta paracitricarpa is synonymous to the EU quarantine fungus P. citricarpa based on phylogenomic analyses.</title>
        <authorList>
            <consortium name="Lawrence Berkeley National Laboratory"/>
            <person name="Van Ingen-Buijs V.A."/>
            <person name="Van Westerhoven A.C."/>
            <person name="Haridas S."/>
            <person name="Skiadas P."/>
            <person name="Martin F."/>
            <person name="Groenewald J.Z."/>
            <person name="Crous P.W."/>
            <person name="Seidl M.F."/>
        </authorList>
    </citation>
    <scope>NUCLEOTIDE SEQUENCE [LARGE SCALE GENOMIC DNA]</scope>
    <source>
        <strain evidence="1 2">CBS 123371</strain>
    </source>
</reference>
<evidence type="ECO:0000313" key="1">
    <source>
        <dbReference type="EMBL" id="KAK7524629.1"/>
    </source>
</evidence>
<dbReference type="Proteomes" id="UP001363622">
    <property type="component" value="Unassembled WGS sequence"/>
</dbReference>
<proteinExistence type="predicted"/>
<comment type="caution">
    <text evidence="1">The sequence shown here is derived from an EMBL/GenBank/DDBJ whole genome shotgun (WGS) entry which is preliminary data.</text>
</comment>
<sequence length="256" mass="28825">MLRSWLALDLAAPRPLWQSGWRENSFSIDFLTCSRMMTPDMDHSSPNAIWRWSRPLLELAGVGLAILVDTDVRRRRAKIWVAVASRRPICESLQGGANVVEETISRIASAVAVPKGLLDQLSTRIVHLSTLQTSSALLGSKHMAEDSSWRDQTKHSKCRFSKLKTVETWFPMEKEGKEFDAVLVTSRAVIPRVELPCQFLTRQCPLNLQMLSVPKPGGHKLQKSHIRAAHSGRADLDEQQRSRVCSSEFLSDRRAS</sequence>
<evidence type="ECO:0000313" key="2">
    <source>
        <dbReference type="Proteomes" id="UP001363622"/>
    </source>
</evidence>